<dbReference type="EMBL" id="CAFBLN010000019">
    <property type="protein sequence ID" value="CAB4868091.1"/>
    <property type="molecule type" value="Genomic_DNA"/>
</dbReference>
<protein>
    <submittedName>
        <fullName evidence="1">Unannotated protein</fullName>
    </submittedName>
</protein>
<sequence>MSHNRFANYWTSTGDEVEDTLRQADLVDDVREDVGIDRCHFTGLQDHGAAGSESGGHLVGDLVQWVVPRCDCGDNSGRLTHECGVKYFFFPLEVHGALTVVGEGGDWNTSLDALRESEGHAHFVSDGLSDEVGLLSQLLGDANQKLAALLGTRVSPRRKGGRSSFNGTVRFVDGADWNRGVELAGTRRSNGQRFARRSLYPFTIDIERIFDDSHGSPLVLICKRRS</sequence>
<organism evidence="1">
    <name type="scientific">freshwater metagenome</name>
    <dbReference type="NCBI Taxonomy" id="449393"/>
    <lineage>
        <taxon>unclassified sequences</taxon>
        <taxon>metagenomes</taxon>
        <taxon>ecological metagenomes</taxon>
    </lineage>
</organism>
<name>A0A6J7DCM5_9ZZZZ</name>
<evidence type="ECO:0000313" key="1">
    <source>
        <dbReference type="EMBL" id="CAB4868091.1"/>
    </source>
</evidence>
<dbReference type="AlphaFoldDB" id="A0A6J7DCM5"/>
<proteinExistence type="predicted"/>
<gene>
    <name evidence="1" type="ORF">UFOPK3381_00639</name>
</gene>
<reference evidence="1" key="1">
    <citation type="submission" date="2020-05" db="EMBL/GenBank/DDBJ databases">
        <authorList>
            <person name="Chiriac C."/>
            <person name="Salcher M."/>
            <person name="Ghai R."/>
            <person name="Kavagutti S V."/>
        </authorList>
    </citation>
    <scope>NUCLEOTIDE SEQUENCE</scope>
</reference>
<accession>A0A6J7DCM5</accession>